<dbReference type="Gene3D" id="3.40.50.2000">
    <property type="entry name" value="Glycogen Phosphorylase B"/>
    <property type="match status" value="1"/>
</dbReference>
<gene>
    <name evidence="1" type="ORF">GTU67_11730</name>
</gene>
<dbReference type="EMBL" id="JACJUU010000010">
    <property type="protein sequence ID" value="MBC2770575.1"/>
    <property type="molecule type" value="Genomic_DNA"/>
</dbReference>
<sequence>MPPETTSRILFVCAASNEIGFGHLGRCLALAAHWRKRRADVSFLVFGSSTAQTRVDKAGFGCVLLDEAAMVEMNWPQAADIRTDAIIADLLYPGFFSASRPAALFGRLREMARRLVAIDVLGEESIVRQLPELDADIVISPYVAPLADVQQARWRLLEGASYAMLAPEYVALPTRQQRVNANRLLVSCGGGDPKGYTVDVLRGLEEVPERLEVRVVVGPMFGGELRAEIEGLAAQSKHAVELLTAPSTLLDEMLWCDLAISASGLTKYELAASATPALMFSIDAYHDDVNRPFAQMGTVVDLGIGVEPQAVAREAQRLLNDVALRADMAARGASMVDGMGAQRLVDEIEKELSC</sequence>
<protein>
    <recommendedName>
        <fullName evidence="3">UDP-2,4-diacetamido-2,4, 6-trideoxy-beta-L-altropyranose hydrolase</fullName>
    </recommendedName>
</protein>
<organism evidence="1 2">
    <name type="scientific">Pusillimonas minor</name>
    <dbReference type="NCBI Taxonomy" id="2697024"/>
    <lineage>
        <taxon>Bacteria</taxon>
        <taxon>Pseudomonadati</taxon>
        <taxon>Pseudomonadota</taxon>
        <taxon>Betaproteobacteria</taxon>
        <taxon>Burkholderiales</taxon>
        <taxon>Alcaligenaceae</taxon>
        <taxon>Pusillimonas</taxon>
    </lineage>
</organism>
<keyword evidence="2" id="KW-1185">Reference proteome</keyword>
<comment type="caution">
    <text evidence="1">The sequence shown here is derived from an EMBL/GenBank/DDBJ whole genome shotgun (WGS) entry which is preliminary data.</text>
</comment>
<dbReference type="RefSeq" id="WP_185780256.1">
    <property type="nucleotide sequence ID" value="NZ_JACJUU010000010.1"/>
</dbReference>
<evidence type="ECO:0000313" key="1">
    <source>
        <dbReference type="EMBL" id="MBC2770575.1"/>
    </source>
</evidence>
<proteinExistence type="predicted"/>
<dbReference type="SUPFAM" id="SSF53756">
    <property type="entry name" value="UDP-Glycosyltransferase/glycogen phosphorylase"/>
    <property type="match status" value="2"/>
</dbReference>
<accession>A0A842HUV0</accession>
<dbReference type="AlphaFoldDB" id="A0A842HUV0"/>
<reference evidence="1 2" key="1">
    <citation type="submission" date="2020-08" db="EMBL/GenBank/DDBJ databases">
        <title>Paraeoetvoesia sp. YC-7-48 draft genome sequence.</title>
        <authorList>
            <person name="Yao L."/>
        </authorList>
    </citation>
    <scope>NUCLEOTIDE SEQUENCE [LARGE SCALE GENOMIC DNA]</scope>
    <source>
        <strain evidence="2">YC-7-48</strain>
    </source>
</reference>
<dbReference type="Gene3D" id="3.40.50.11190">
    <property type="match status" value="1"/>
</dbReference>
<name>A0A842HUV0_9BURK</name>
<evidence type="ECO:0000313" key="2">
    <source>
        <dbReference type="Proteomes" id="UP000545386"/>
    </source>
</evidence>
<dbReference type="Proteomes" id="UP000545386">
    <property type="component" value="Unassembled WGS sequence"/>
</dbReference>
<evidence type="ECO:0008006" key="3">
    <source>
        <dbReference type="Google" id="ProtNLM"/>
    </source>
</evidence>